<dbReference type="GO" id="GO:0008239">
    <property type="term" value="F:dipeptidyl-peptidase activity"/>
    <property type="evidence" value="ECO:0007669"/>
    <property type="project" value="TreeGrafter"/>
</dbReference>
<reference evidence="7 8" key="1">
    <citation type="submission" date="2019-08" db="EMBL/GenBank/DDBJ databases">
        <authorList>
            <person name="Alioto T."/>
            <person name="Alioto T."/>
            <person name="Gomez Garrido J."/>
        </authorList>
    </citation>
    <scope>NUCLEOTIDE SEQUENCE [LARGE SCALE GENOMIC DNA]</scope>
</reference>
<accession>A0A5E4NRK4</accession>
<keyword evidence="3 6" id="KW-0732">Signal</keyword>
<dbReference type="PANTHER" id="PTHR11010">
    <property type="entry name" value="PROTEASE S28 PRO-X CARBOXYPEPTIDASE-RELATED"/>
    <property type="match status" value="1"/>
</dbReference>
<dbReference type="InterPro" id="IPR029058">
    <property type="entry name" value="AB_hydrolase_fold"/>
</dbReference>
<dbReference type="EMBL" id="CABPRJ010002397">
    <property type="protein sequence ID" value="VVC45214.1"/>
    <property type="molecule type" value="Genomic_DNA"/>
</dbReference>
<dbReference type="Gene3D" id="1.20.120.980">
    <property type="entry name" value="Serine carboxypeptidase S28, SKS domain"/>
    <property type="match status" value="1"/>
</dbReference>
<proteinExistence type="inferred from homology"/>
<dbReference type="Gene3D" id="3.40.50.1820">
    <property type="entry name" value="alpha/beta hydrolase"/>
    <property type="match status" value="1"/>
</dbReference>
<dbReference type="InterPro" id="IPR042269">
    <property type="entry name" value="Ser_carbopepase_S28_SKS"/>
</dbReference>
<feature type="signal peptide" evidence="6">
    <location>
        <begin position="1"/>
        <end position="21"/>
    </location>
</feature>
<keyword evidence="5" id="KW-0325">Glycoprotein</keyword>
<evidence type="ECO:0000256" key="1">
    <source>
        <dbReference type="ARBA" id="ARBA00011079"/>
    </source>
</evidence>
<name>A0A5E4NRK4_9HEMI</name>
<evidence type="ECO:0000256" key="3">
    <source>
        <dbReference type="ARBA" id="ARBA00022729"/>
    </source>
</evidence>
<gene>
    <name evidence="7" type="ORF">CINCED_3A012939</name>
</gene>
<protein>
    <submittedName>
        <fullName evidence="7">Alpha/Beta hydrolase fold,Peptidase S28</fullName>
    </submittedName>
</protein>
<dbReference type="SUPFAM" id="SSF53474">
    <property type="entry name" value="alpha/beta-Hydrolases"/>
    <property type="match status" value="1"/>
</dbReference>
<evidence type="ECO:0000256" key="4">
    <source>
        <dbReference type="ARBA" id="ARBA00022801"/>
    </source>
</evidence>
<feature type="chain" id="PRO_5022719487" evidence="6">
    <location>
        <begin position="22"/>
        <end position="495"/>
    </location>
</feature>
<keyword evidence="2" id="KW-0645">Protease</keyword>
<comment type="similarity">
    <text evidence="1">Belongs to the peptidase S28 family.</text>
</comment>
<evidence type="ECO:0000256" key="2">
    <source>
        <dbReference type="ARBA" id="ARBA00022670"/>
    </source>
</evidence>
<evidence type="ECO:0000256" key="6">
    <source>
        <dbReference type="SAM" id="SignalP"/>
    </source>
</evidence>
<evidence type="ECO:0000313" key="7">
    <source>
        <dbReference type="EMBL" id="VVC45214.1"/>
    </source>
</evidence>
<keyword evidence="4 7" id="KW-0378">Hydrolase</keyword>
<evidence type="ECO:0000256" key="5">
    <source>
        <dbReference type="ARBA" id="ARBA00023180"/>
    </source>
</evidence>
<evidence type="ECO:0000313" key="8">
    <source>
        <dbReference type="Proteomes" id="UP000325440"/>
    </source>
</evidence>
<dbReference type="FunFam" id="1.20.120.980:FF:000003">
    <property type="entry name" value="Serine protease 16"/>
    <property type="match status" value="1"/>
</dbReference>
<dbReference type="GO" id="GO:0070008">
    <property type="term" value="F:serine-type exopeptidase activity"/>
    <property type="evidence" value="ECO:0007669"/>
    <property type="project" value="InterPro"/>
</dbReference>
<sequence>MKFLFCMLWCVVFWWNSPASCIKKHNIGLGVPNIIETSNTTIEDKWFVQILDHFNPTDNRTWEQRYQVNQEYYKEGGPVFLMIGGEGPISKRWMVDGSWIEYAQEFNALSFQLEHRYYGSSIPTENITTDNLVYLSSEQALADLARFIINIQSEYEIPSTTKWVAFGGSYAGSLAAWLRLKYPHLVHIAVSSSGPLLAKIDFQEYFKVVENSLSTYKHECVTKIKRANEIINVLLKTHFGTNLVAKKFKLCQPLNKSNKKDVANLFESLADNFADIVQYNKDNRHYYNYERSLVTIETLCDIMLDKSIPDSLDRYAAVNSKMLSIYGLNCLDHVYDNMIEFYQETSWDSDAAESGSRQWIYQTCTEFGFYQTSSQDNHVFGHNFPVEFFIDMCTDIFGKSFNLDLLTRAVDRTNMIYGELNIKEDRTIYVQGSIDPWHALGITKTRTNNTVSIYIDGTAHCANMYPSTPTDPPQLTEARTTIKEYLNEWLIESDW</sequence>
<dbReference type="GO" id="GO:0006508">
    <property type="term" value="P:proteolysis"/>
    <property type="evidence" value="ECO:0007669"/>
    <property type="project" value="UniProtKB-KW"/>
</dbReference>
<dbReference type="PANTHER" id="PTHR11010:SF117">
    <property type="entry name" value="SERINE PROTEASE 16"/>
    <property type="match status" value="1"/>
</dbReference>
<dbReference type="Pfam" id="PF05577">
    <property type="entry name" value="Peptidase_S28"/>
    <property type="match status" value="1"/>
</dbReference>
<keyword evidence="8" id="KW-1185">Reference proteome</keyword>
<dbReference type="Proteomes" id="UP000325440">
    <property type="component" value="Unassembled WGS sequence"/>
</dbReference>
<dbReference type="AlphaFoldDB" id="A0A5E4NRK4"/>
<dbReference type="OrthoDB" id="1735038at2759"/>
<organism evidence="7 8">
    <name type="scientific">Cinara cedri</name>
    <dbReference type="NCBI Taxonomy" id="506608"/>
    <lineage>
        <taxon>Eukaryota</taxon>
        <taxon>Metazoa</taxon>
        <taxon>Ecdysozoa</taxon>
        <taxon>Arthropoda</taxon>
        <taxon>Hexapoda</taxon>
        <taxon>Insecta</taxon>
        <taxon>Pterygota</taxon>
        <taxon>Neoptera</taxon>
        <taxon>Paraneoptera</taxon>
        <taxon>Hemiptera</taxon>
        <taxon>Sternorrhyncha</taxon>
        <taxon>Aphidomorpha</taxon>
        <taxon>Aphidoidea</taxon>
        <taxon>Aphididae</taxon>
        <taxon>Lachninae</taxon>
        <taxon>Cinara</taxon>
    </lineage>
</organism>
<dbReference type="InterPro" id="IPR008758">
    <property type="entry name" value="Peptidase_S28"/>
</dbReference>